<comment type="caution">
    <text evidence="1">The sequence shown here is derived from an EMBL/GenBank/DDBJ whole genome shotgun (WGS) entry which is preliminary data.</text>
</comment>
<keyword evidence="2" id="KW-1185">Reference proteome</keyword>
<accession>A0ABT0YCP2</accession>
<proteinExistence type="predicted"/>
<evidence type="ECO:0000313" key="1">
    <source>
        <dbReference type="EMBL" id="MCM4083814.1"/>
    </source>
</evidence>
<dbReference type="RefSeq" id="WP_251803583.1">
    <property type="nucleotide sequence ID" value="NZ_JAMQOL010000066.1"/>
</dbReference>
<gene>
    <name evidence="1" type="ORF">LXN57_40325</name>
</gene>
<sequence length="103" mass="11048">MSPQEEIVLFALSRGAVLAVRHLAAMRDAPPGASLRISPGSTAEALRLSLAGRPHPGDRVHDADEQLQVFVAEEAESLLKGRTLDARIDEAGQVQFSLLPPEQ</sequence>
<dbReference type="EMBL" id="JAMQOL010000066">
    <property type="protein sequence ID" value="MCM4083814.1"/>
    <property type="molecule type" value="Genomic_DNA"/>
</dbReference>
<dbReference type="Proteomes" id="UP001523216">
    <property type="component" value="Unassembled WGS sequence"/>
</dbReference>
<organism evidence="1 2">
    <name type="scientific">Paractinoplanes hotanensis</name>
    <dbReference type="NCBI Taxonomy" id="2906497"/>
    <lineage>
        <taxon>Bacteria</taxon>
        <taxon>Bacillati</taxon>
        <taxon>Actinomycetota</taxon>
        <taxon>Actinomycetes</taxon>
        <taxon>Micromonosporales</taxon>
        <taxon>Micromonosporaceae</taxon>
        <taxon>Paractinoplanes</taxon>
    </lineage>
</organism>
<name>A0ABT0YCP2_9ACTN</name>
<protein>
    <recommendedName>
        <fullName evidence="3">Fe-S cluster assembly protein HesB</fullName>
    </recommendedName>
</protein>
<evidence type="ECO:0008006" key="3">
    <source>
        <dbReference type="Google" id="ProtNLM"/>
    </source>
</evidence>
<evidence type="ECO:0000313" key="2">
    <source>
        <dbReference type="Proteomes" id="UP001523216"/>
    </source>
</evidence>
<reference evidence="1 2" key="1">
    <citation type="submission" date="2022-06" db="EMBL/GenBank/DDBJ databases">
        <title>Actinoplanes abujensis sp. nov., isolated from Nigerian arid soil.</title>
        <authorList>
            <person name="Ding P."/>
        </authorList>
    </citation>
    <scope>NUCLEOTIDE SEQUENCE [LARGE SCALE GENOMIC DNA]</scope>
    <source>
        <strain evidence="2">TRM88002</strain>
    </source>
</reference>